<dbReference type="OrthoDB" id="1898723at2759"/>
<comment type="caution">
    <text evidence="2">The sequence shown here is derived from an EMBL/GenBank/DDBJ whole genome shotgun (WGS) entry which is preliminary data.</text>
</comment>
<proteinExistence type="predicted"/>
<reference evidence="2 3" key="1">
    <citation type="submission" date="2019-05" db="EMBL/GenBank/DDBJ databases">
        <title>Emergence of the Ug99 lineage of the wheat stem rust pathogen through somatic hybridization.</title>
        <authorList>
            <person name="Li F."/>
            <person name="Upadhyaya N.M."/>
            <person name="Sperschneider J."/>
            <person name="Matny O."/>
            <person name="Nguyen-Phuc H."/>
            <person name="Mago R."/>
            <person name="Raley C."/>
            <person name="Miller M.E."/>
            <person name="Silverstein K.A.T."/>
            <person name="Henningsen E."/>
            <person name="Hirsch C.D."/>
            <person name="Visser B."/>
            <person name="Pretorius Z.A."/>
            <person name="Steffenson B.J."/>
            <person name="Schwessinger B."/>
            <person name="Dodds P.N."/>
            <person name="Figueroa M."/>
        </authorList>
    </citation>
    <scope>NUCLEOTIDE SEQUENCE [LARGE SCALE GENOMIC DNA]</scope>
    <source>
        <strain evidence="2">21-0</strain>
    </source>
</reference>
<dbReference type="EMBL" id="VSWC01000184">
    <property type="protein sequence ID" value="KAA1067424.1"/>
    <property type="molecule type" value="Genomic_DNA"/>
</dbReference>
<evidence type="ECO:0000313" key="3">
    <source>
        <dbReference type="Proteomes" id="UP000324748"/>
    </source>
</evidence>
<accession>A0A5B0LV10</accession>
<keyword evidence="3" id="KW-1185">Reference proteome</keyword>
<evidence type="ECO:0000256" key="1">
    <source>
        <dbReference type="SAM" id="MobiDB-lite"/>
    </source>
</evidence>
<feature type="region of interest" description="Disordered" evidence="1">
    <location>
        <begin position="299"/>
        <end position="327"/>
    </location>
</feature>
<evidence type="ECO:0000313" key="2">
    <source>
        <dbReference type="EMBL" id="KAA1067424.1"/>
    </source>
</evidence>
<organism evidence="2 3">
    <name type="scientific">Puccinia graminis f. sp. tritici</name>
    <dbReference type="NCBI Taxonomy" id="56615"/>
    <lineage>
        <taxon>Eukaryota</taxon>
        <taxon>Fungi</taxon>
        <taxon>Dikarya</taxon>
        <taxon>Basidiomycota</taxon>
        <taxon>Pucciniomycotina</taxon>
        <taxon>Pucciniomycetes</taxon>
        <taxon>Pucciniales</taxon>
        <taxon>Pucciniaceae</taxon>
        <taxon>Puccinia</taxon>
    </lineage>
</organism>
<gene>
    <name evidence="2" type="ORF">PGT21_005076</name>
</gene>
<dbReference type="Proteomes" id="UP000324748">
    <property type="component" value="Unassembled WGS sequence"/>
</dbReference>
<protein>
    <submittedName>
        <fullName evidence="2">Uncharacterized protein</fullName>
    </submittedName>
</protein>
<name>A0A5B0LV10_PUCGR</name>
<dbReference type="AlphaFoldDB" id="A0A5B0LV10"/>
<sequence>MIISVTKCRLILGVVCYPTVRDVLARPGLSRESHEIKPLIDYFHEASPADPVSEFQASLNNGFKRKRPLEDWHPFQQQHSWPIPIAQLVNPETPLLGQDQEKRARKGIEHEFISDGLESLVPANTFHPHLQGMFGSSGLQDDTNKFPMWENIKKLAQPDLHQEDSHASNALVDNYNEGRLSVAISELQAILEGRNDLMRPLQDDYRPQEPLSSTNPIGKVKLEDSSIQNPVERATPDINSVAGSGGWENVVSEGMLQSSSWQGIGTLNYQMNHYPNFYSAKGELGSLLEPFLSPNDNHNLGIPDNVQVPIPSHNTGPEDKNIPSSFPLKNSDIGVQHVLKSQESDSVPTGYEYLNSKYLSSADPEDFSLSPNVFPGNFCTKWKDQ</sequence>